<name>A0A286RBD3_9BACT</name>
<dbReference type="AlphaFoldDB" id="A0A286RBD3"/>
<proteinExistence type="predicted"/>
<dbReference type="Proteomes" id="UP000215086">
    <property type="component" value="Chromosome"/>
</dbReference>
<accession>A0A286RBD3</accession>
<dbReference type="EMBL" id="CP018477">
    <property type="protein sequence ID" value="ASV73265.1"/>
    <property type="molecule type" value="Genomic_DNA"/>
</dbReference>
<keyword evidence="3" id="KW-1185">Reference proteome</keyword>
<reference evidence="2 3" key="1">
    <citation type="journal article" name="Front. Microbiol.">
        <title>Sugar Metabolism of the First Thermophilic Planctomycete Thermogutta terrifontis: Comparative Genomic and Transcriptomic Approaches.</title>
        <authorList>
            <person name="Elcheninov A.G."/>
            <person name="Menzel P."/>
            <person name="Gudbergsdottir S.R."/>
            <person name="Slesarev A.I."/>
            <person name="Kadnikov V.V."/>
            <person name="Krogh A."/>
            <person name="Bonch-Osmolovskaya E.A."/>
            <person name="Peng X."/>
            <person name="Kublanov I.V."/>
        </authorList>
    </citation>
    <scope>NUCLEOTIDE SEQUENCE [LARGE SCALE GENOMIC DNA]</scope>
    <source>
        <strain evidence="2 3">R1</strain>
    </source>
</reference>
<dbReference type="KEGG" id="ttf:THTE_0663"/>
<protein>
    <submittedName>
        <fullName evidence="2">Uncharacterized protein</fullName>
    </submittedName>
</protein>
<evidence type="ECO:0000313" key="3">
    <source>
        <dbReference type="Proteomes" id="UP000215086"/>
    </source>
</evidence>
<evidence type="ECO:0000313" key="2">
    <source>
        <dbReference type="EMBL" id="ASV73265.1"/>
    </source>
</evidence>
<gene>
    <name evidence="2" type="ORF">THTE_0663</name>
</gene>
<organism evidence="2 3">
    <name type="scientific">Thermogutta terrifontis</name>
    <dbReference type="NCBI Taxonomy" id="1331910"/>
    <lineage>
        <taxon>Bacteria</taxon>
        <taxon>Pseudomonadati</taxon>
        <taxon>Planctomycetota</taxon>
        <taxon>Planctomycetia</taxon>
        <taxon>Pirellulales</taxon>
        <taxon>Thermoguttaceae</taxon>
        <taxon>Thermogutta</taxon>
    </lineage>
</organism>
<evidence type="ECO:0000256" key="1">
    <source>
        <dbReference type="SAM" id="MobiDB-lite"/>
    </source>
</evidence>
<sequence>MGDRTLISGPDKQVPPNNGPVRQVDRKWRGTLVVPAERQGIVYH</sequence>
<feature type="region of interest" description="Disordered" evidence="1">
    <location>
        <begin position="1"/>
        <end position="23"/>
    </location>
</feature>